<dbReference type="Gene3D" id="3.40.430.10">
    <property type="entry name" value="Dihydrofolate Reductase, subunit A"/>
    <property type="match status" value="1"/>
</dbReference>
<dbReference type="InterPro" id="IPR024072">
    <property type="entry name" value="DHFR-like_dom_sf"/>
</dbReference>
<sequence>MRKLTYYIACTIDGFIGDPEGDATSMFKFTEGPYMEWMGTEYPETIPTQGRQMLGIDGENRHFDTIVQGMGSYRLALDIGVTSPYSHLREYVATRSTTESPDPGVELIADDLVGRVRELKAEDSPLDIYLCGGSTIAGELIEEIDELVIKTYPQVYGTGMPMFGAGFEPRDFELGDVRAFDNGVLVRTYTRKR</sequence>
<dbReference type="OrthoDB" id="195113at2"/>
<evidence type="ECO:0000313" key="1">
    <source>
        <dbReference type="EMBL" id="KOG23547.1"/>
    </source>
</evidence>
<dbReference type="AlphaFoldDB" id="A0A0L8KC46"/>
<reference evidence="1 2" key="1">
    <citation type="submission" date="2015-06" db="EMBL/GenBank/DDBJ databases">
        <authorList>
            <person name="Hoefler B.C."/>
            <person name="Straight P.D."/>
        </authorList>
    </citation>
    <scope>NUCLEOTIDE SEQUENCE [LARGE SCALE GENOMIC DNA]</scope>
    <source>
        <strain evidence="1 2">NRRL 3427</strain>
    </source>
</reference>
<dbReference type="PANTHER" id="PTHR38011">
    <property type="entry name" value="DIHYDROFOLATE REDUCTASE FAMILY PROTEIN (AFU_ORTHOLOGUE AFUA_8G06820)"/>
    <property type="match status" value="1"/>
</dbReference>
<dbReference type="SUPFAM" id="SSF53597">
    <property type="entry name" value="Dihydrofolate reductase-like"/>
    <property type="match status" value="1"/>
</dbReference>
<dbReference type="Proteomes" id="UP000037023">
    <property type="component" value="Unassembled WGS sequence"/>
</dbReference>
<dbReference type="PATRIC" id="fig|1938.6.peg.4306"/>
<dbReference type="PANTHER" id="PTHR38011:SF11">
    <property type="entry name" value="2,5-DIAMINO-6-RIBOSYLAMINO-4(3H)-PYRIMIDINONE 5'-PHOSPHATE REDUCTASE"/>
    <property type="match status" value="1"/>
</dbReference>
<protein>
    <submittedName>
        <fullName evidence="1">Deaminase</fullName>
    </submittedName>
</protein>
<proteinExistence type="predicted"/>
<accession>A0A0L8KC46</accession>
<evidence type="ECO:0000313" key="2">
    <source>
        <dbReference type="Proteomes" id="UP000037023"/>
    </source>
</evidence>
<comment type="caution">
    <text evidence="1">The sequence shown here is derived from an EMBL/GenBank/DDBJ whole genome shotgun (WGS) entry which is preliminary data.</text>
</comment>
<gene>
    <name evidence="1" type="ORF">ADK34_19990</name>
</gene>
<dbReference type="InterPro" id="IPR050765">
    <property type="entry name" value="Riboflavin_Biosynth_HTPR"/>
</dbReference>
<organism evidence="1 2">
    <name type="scientific">Streptomyces viridochromogenes</name>
    <dbReference type="NCBI Taxonomy" id="1938"/>
    <lineage>
        <taxon>Bacteria</taxon>
        <taxon>Bacillati</taxon>
        <taxon>Actinomycetota</taxon>
        <taxon>Actinomycetes</taxon>
        <taxon>Kitasatosporales</taxon>
        <taxon>Streptomycetaceae</taxon>
        <taxon>Streptomyces</taxon>
    </lineage>
</organism>
<dbReference type="RefSeq" id="WP_017236249.1">
    <property type="nucleotide sequence ID" value="NZ_LGUP01000214.1"/>
</dbReference>
<dbReference type="EMBL" id="LGUP01000214">
    <property type="protein sequence ID" value="KOG23547.1"/>
    <property type="molecule type" value="Genomic_DNA"/>
</dbReference>
<name>A0A0L8KC46_STRVR</name>